<keyword evidence="2" id="KW-1133">Transmembrane helix</keyword>
<gene>
    <name evidence="4" type="ORF">MELIAE_LOCUS11312</name>
</gene>
<sequence>MFRFVILYFSLLVFCASSKSLPNDRAVLISKYAKVAVYGQNDSQKHPTEGRSSGQSLWSYRSDVNVKSGQNAKKNRPQIVTYRYPVSRKGNDKVEGLPGIGEVIQERFNPKPYFKYGQIPPQEDSYPVYAHPAQVDAKPSTAQNSSPTNGGDLYTSPYTSYNPPNVSTANYDAPSNAAQPEPTKDSYAEPPAKAHEEVVYDYKPTPVFTSPSLGPPLAPPADGDDEHFHEEGPPKFPPKSIDDIYYPPDDHDEKIVDHHPAPVDMAEEDLSPPPSGGIENDPPFPQYLYDGHHHDHHVYEEIHHPTTAAPEKEDKRVSGSHYSYYYLGRKLWYIPLYFSIYFILYVTLLILKSIARHKIKVKHDFLDDKRKARTMDFHETINDMHRNVSSAIQSAENKYMAM</sequence>
<feature type="compositionally biased region" description="Polar residues" evidence="1">
    <location>
        <begin position="156"/>
        <end position="170"/>
    </location>
</feature>
<feature type="compositionally biased region" description="Basic and acidic residues" evidence="1">
    <location>
        <begin position="182"/>
        <end position="192"/>
    </location>
</feature>
<keyword evidence="3" id="KW-0732">Signal</keyword>
<evidence type="ECO:0000256" key="3">
    <source>
        <dbReference type="SAM" id="SignalP"/>
    </source>
</evidence>
<evidence type="ECO:0000313" key="4">
    <source>
        <dbReference type="EMBL" id="CAH0562091.1"/>
    </source>
</evidence>
<keyword evidence="2" id="KW-0472">Membrane</keyword>
<feature type="signal peptide" evidence="3">
    <location>
        <begin position="1"/>
        <end position="20"/>
    </location>
</feature>
<dbReference type="AlphaFoldDB" id="A0A9P0FLF5"/>
<dbReference type="EMBL" id="OV121139">
    <property type="protein sequence ID" value="CAH0562091.1"/>
    <property type="molecule type" value="Genomic_DNA"/>
</dbReference>
<proteinExistence type="predicted"/>
<feature type="chain" id="PRO_5040376914" evidence="3">
    <location>
        <begin position="21"/>
        <end position="402"/>
    </location>
</feature>
<keyword evidence="2" id="KW-0812">Transmembrane</keyword>
<feature type="region of interest" description="Disordered" evidence="1">
    <location>
        <begin position="207"/>
        <end position="240"/>
    </location>
</feature>
<evidence type="ECO:0000256" key="1">
    <source>
        <dbReference type="SAM" id="MobiDB-lite"/>
    </source>
</evidence>
<feature type="region of interest" description="Disordered" evidence="1">
    <location>
        <begin position="134"/>
        <end position="192"/>
    </location>
</feature>
<name>A0A9P0FLF5_BRAAE</name>
<dbReference type="OrthoDB" id="8194095at2759"/>
<keyword evidence="5" id="KW-1185">Reference proteome</keyword>
<protein>
    <submittedName>
        <fullName evidence="4">Uncharacterized protein</fullName>
    </submittedName>
</protein>
<feature type="compositionally biased region" description="Polar residues" evidence="1">
    <location>
        <begin position="140"/>
        <end position="149"/>
    </location>
</feature>
<accession>A0A9P0FLF5</accession>
<reference evidence="4" key="1">
    <citation type="submission" date="2021-12" db="EMBL/GenBank/DDBJ databases">
        <authorList>
            <person name="King R."/>
        </authorList>
    </citation>
    <scope>NUCLEOTIDE SEQUENCE</scope>
</reference>
<feature type="transmembrane region" description="Helical" evidence="2">
    <location>
        <begin position="331"/>
        <end position="351"/>
    </location>
</feature>
<dbReference type="Proteomes" id="UP001154078">
    <property type="component" value="Chromosome 8"/>
</dbReference>
<evidence type="ECO:0000313" key="5">
    <source>
        <dbReference type="Proteomes" id="UP001154078"/>
    </source>
</evidence>
<organism evidence="4 5">
    <name type="scientific">Brassicogethes aeneus</name>
    <name type="common">Rape pollen beetle</name>
    <name type="synonym">Meligethes aeneus</name>
    <dbReference type="NCBI Taxonomy" id="1431903"/>
    <lineage>
        <taxon>Eukaryota</taxon>
        <taxon>Metazoa</taxon>
        <taxon>Ecdysozoa</taxon>
        <taxon>Arthropoda</taxon>
        <taxon>Hexapoda</taxon>
        <taxon>Insecta</taxon>
        <taxon>Pterygota</taxon>
        <taxon>Neoptera</taxon>
        <taxon>Endopterygota</taxon>
        <taxon>Coleoptera</taxon>
        <taxon>Polyphaga</taxon>
        <taxon>Cucujiformia</taxon>
        <taxon>Nitidulidae</taxon>
        <taxon>Meligethinae</taxon>
        <taxon>Brassicogethes</taxon>
    </lineage>
</organism>
<evidence type="ECO:0000256" key="2">
    <source>
        <dbReference type="SAM" id="Phobius"/>
    </source>
</evidence>